<keyword evidence="9" id="KW-1185">Reference proteome</keyword>
<dbReference type="InterPro" id="IPR050406">
    <property type="entry name" value="FGGY_Carb_Kinase"/>
</dbReference>
<evidence type="ECO:0000313" key="9">
    <source>
        <dbReference type="Proteomes" id="UP000049472"/>
    </source>
</evidence>
<reference evidence="9" key="1">
    <citation type="submission" date="2015-05" db="EMBL/GenBank/DDBJ databases">
        <authorList>
            <consortium name="Pathogen Informatics"/>
        </authorList>
    </citation>
    <scope>NUCLEOTIDE SEQUENCE [LARGE SCALE GENOMIC DNA]</scope>
    <source>
        <strain evidence="9">T1-815</strain>
    </source>
</reference>
<dbReference type="PANTHER" id="PTHR43095">
    <property type="entry name" value="SUGAR KINASE"/>
    <property type="match status" value="1"/>
</dbReference>
<dbReference type="InterPro" id="IPR018485">
    <property type="entry name" value="FGGY_C"/>
</dbReference>
<dbReference type="InterPro" id="IPR043129">
    <property type="entry name" value="ATPase_NBD"/>
</dbReference>
<comment type="similarity">
    <text evidence="1">Belongs to the FGGY kinase family.</text>
</comment>
<dbReference type="SUPFAM" id="SSF53067">
    <property type="entry name" value="Actin-like ATPase domain"/>
    <property type="match status" value="2"/>
</dbReference>
<evidence type="ECO:0000313" key="11">
    <source>
        <dbReference type="Proteomes" id="UP000324327"/>
    </source>
</evidence>
<evidence type="ECO:0000256" key="2">
    <source>
        <dbReference type="ARBA" id="ARBA00022679"/>
    </source>
</evidence>
<evidence type="ECO:0000313" key="7">
    <source>
        <dbReference type="EMBL" id="RGI70079.1"/>
    </source>
</evidence>
<dbReference type="GO" id="GO:0016301">
    <property type="term" value="F:kinase activity"/>
    <property type="evidence" value="ECO:0007669"/>
    <property type="project" value="UniProtKB-KW"/>
</dbReference>
<gene>
    <name evidence="7" type="ORF">DXD95_03035</name>
    <name evidence="8" type="ORF">FYL31_06605</name>
    <name evidence="6" type="ORF">T1815_06631</name>
</gene>
<keyword evidence="3 6" id="KW-0418">Kinase</keyword>
<dbReference type="Pfam" id="PF02782">
    <property type="entry name" value="FGGY_C"/>
    <property type="match status" value="1"/>
</dbReference>
<keyword evidence="2" id="KW-0808">Transferase</keyword>
<dbReference type="GO" id="GO:0005975">
    <property type="term" value="P:carbohydrate metabolic process"/>
    <property type="evidence" value="ECO:0007669"/>
    <property type="project" value="InterPro"/>
</dbReference>
<reference evidence="8 11" key="5">
    <citation type="submission" date="2019-09" db="EMBL/GenBank/DDBJ databases">
        <title>Strain-level analysis of Eubacterium rectale using genomes from metagenomes.</title>
        <authorList>
            <person name="Karcher N."/>
            <person name="Segata N."/>
        </authorList>
    </citation>
    <scope>NUCLEOTIDE SEQUENCE [LARGE SCALE GENOMIC DNA]</scope>
    <source>
        <strain evidence="8 11">T3WBe13</strain>
    </source>
</reference>
<dbReference type="Gene3D" id="3.30.420.40">
    <property type="match status" value="2"/>
</dbReference>
<dbReference type="PANTHER" id="PTHR43095:SF5">
    <property type="entry name" value="XYLULOSE KINASE"/>
    <property type="match status" value="1"/>
</dbReference>
<evidence type="ECO:0000259" key="4">
    <source>
        <dbReference type="Pfam" id="PF00370"/>
    </source>
</evidence>
<evidence type="ECO:0000313" key="6">
    <source>
        <dbReference type="EMBL" id="CRL33770.1"/>
    </source>
</evidence>
<dbReference type="EMBL" id="QSOB01000003">
    <property type="protein sequence ID" value="RGI70079.1"/>
    <property type="molecule type" value="Genomic_DNA"/>
</dbReference>
<dbReference type="CDD" id="cd07809">
    <property type="entry name" value="ASKHA_NBD_FGGY_BaXK-like"/>
    <property type="match status" value="1"/>
</dbReference>
<reference evidence="8 11" key="4">
    <citation type="submission" date="2019-08" db="EMBL/GenBank/DDBJ databases">
        <authorList>
            <person name="Duncan S."/>
            <person name="Walker A."/>
        </authorList>
    </citation>
    <scope>NUCLEOTIDE SEQUENCE [LARGE SCALE GENOMIC DNA]</scope>
    <source>
        <strain evidence="8 11">T3WBe13</strain>
    </source>
</reference>
<dbReference type="Proteomes" id="UP000260642">
    <property type="component" value="Unassembled WGS sequence"/>
</dbReference>
<evidence type="ECO:0000313" key="10">
    <source>
        <dbReference type="Proteomes" id="UP000260642"/>
    </source>
</evidence>
<dbReference type="RefSeq" id="WP_055061117.1">
    <property type="nucleotide sequence ID" value="NZ_CP100127.1"/>
</dbReference>
<feature type="domain" description="Carbohydrate kinase FGGY N-terminal" evidence="4">
    <location>
        <begin position="14"/>
        <end position="239"/>
    </location>
</feature>
<reference evidence="7 10" key="3">
    <citation type="submission" date="2018-08" db="EMBL/GenBank/DDBJ databases">
        <title>A genome reference for cultivated species of the human gut microbiota.</title>
        <authorList>
            <person name="Zou Y."/>
            <person name="Xue W."/>
            <person name="Luo G."/>
        </authorList>
    </citation>
    <scope>NUCLEOTIDE SEQUENCE [LARGE SCALE GENOMIC DNA]</scope>
    <source>
        <strain evidence="7 10">TM10-3</strain>
    </source>
</reference>
<dbReference type="InterPro" id="IPR018484">
    <property type="entry name" value="FGGY_N"/>
</dbReference>
<feature type="domain" description="Carbohydrate kinase FGGY C-terminal" evidence="5">
    <location>
        <begin position="275"/>
        <end position="473"/>
    </location>
</feature>
<dbReference type="Proteomes" id="UP000049472">
    <property type="component" value="Unassembled WGS sequence"/>
</dbReference>
<evidence type="ECO:0000256" key="1">
    <source>
        <dbReference type="ARBA" id="ARBA00009156"/>
    </source>
</evidence>
<organism evidence="6 9">
    <name type="scientific">Agathobacter rectalis</name>
    <dbReference type="NCBI Taxonomy" id="39491"/>
    <lineage>
        <taxon>Bacteria</taxon>
        <taxon>Bacillati</taxon>
        <taxon>Bacillota</taxon>
        <taxon>Clostridia</taxon>
        <taxon>Lachnospirales</taxon>
        <taxon>Lachnospiraceae</taxon>
        <taxon>Agathobacter</taxon>
    </lineage>
</organism>
<dbReference type="AlphaFoldDB" id="A0A0M6WFC8"/>
<accession>A0A0M6WFC8</accession>
<reference evidence="6" key="2">
    <citation type="submission" date="2015-05" db="EMBL/GenBank/DDBJ databases">
        <authorList>
            <person name="Wang D.B."/>
            <person name="Wang M."/>
        </authorList>
    </citation>
    <scope>NUCLEOTIDE SEQUENCE [LARGE SCALE GENOMIC DNA]</scope>
    <source>
        <strain evidence="6">T1-815</strain>
    </source>
</reference>
<dbReference type="Proteomes" id="UP000324327">
    <property type="component" value="Unassembled WGS sequence"/>
</dbReference>
<evidence type="ECO:0000313" key="8">
    <source>
        <dbReference type="EMBL" id="TYL60409.1"/>
    </source>
</evidence>
<evidence type="ECO:0000259" key="5">
    <source>
        <dbReference type="Pfam" id="PF02782"/>
    </source>
</evidence>
<dbReference type="EMBL" id="CVRQ01000009">
    <property type="protein sequence ID" value="CRL33770.1"/>
    <property type="molecule type" value="Genomic_DNA"/>
</dbReference>
<dbReference type="Pfam" id="PF00370">
    <property type="entry name" value="FGGY_N"/>
    <property type="match status" value="1"/>
</dbReference>
<sequence length="532" mass="57777">MSDVKSVIESGKAVLGIEFGSTRIKAVLIGDDHAPIATGAHDWENMLVDGIWTYSLDMIWEGISDCYSKMAQDAKEKYGVTIKKLAAIGISGMMHGYLPFDKEDNLLVPFRTWRNTITGEAAAELTEVLGFNIPQRWSIAHLYQAILNKEEHVSKISYFTTLAGYIHWQLTGEKVIGVGEASGMFPIDSKTRDYDAAMLDKFAALDKVKEYPWDIRDILPKVLTAGEKAGTLTEEGAKRLDVSGNLESGILLAPPEGDAGTGMVATNSVAVRTGNVSAGTSVFAMVVLEKALKAVHEELDMVTTPSGDAVAMVHCNNCTSDLNAWVGLFKEFSELFGMDIDMNDIYGKLYNNALTADKDCGGLVAFNLFSGEPVIGLNEGRPMFARKPDARMNLANFMRTHLYASLATLKIGCDILFKEEKVKVDTLYGHGGLFKTKGVGQSILAAAMDAPVAVMETAGEGGPWGMAVLAAYMVNKADGEPLEKYLSDRVFNGEKGIVMQPDPDDVKGFDEYINTYKAAIEAERAMVKALPL</sequence>
<evidence type="ECO:0000256" key="3">
    <source>
        <dbReference type="ARBA" id="ARBA00022777"/>
    </source>
</evidence>
<dbReference type="EMBL" id="VSTF01000005">
    <property type="protein sequence ID" value="TYL60409.1"/>
    <property type="molecule type" value="Genomic_DNA"/>
</dbReference>
<proteinExistence type="inferred from homology"/>
<protein>
    <submittedName>
        <fullName evidence="7">ATPase</fullName>
    </submittedName>
    <submittedName>
        <fullName evidence="8">FGGY-family carbohydrate kinase</fullName>
    </submittedName>
    <submittedName>
        <fullName evidence="6">L-ribulokinase (Putative)</fullName>
    </submittedName>
</protein>
<name>A0A0M6WFC8_9FIRM</name>